<dbReference type="CDD" id="cd00761">
    <property type="entry name" value="Glyco_tranf_GTA_type"/>
    <property type="match status" value="1"/>
</dbReference>
<organism evidence="2 3">
    <name type="scientific">Pseudoglutamicibacter cumminsii</name>
    <dbReference type="NCBI Taxonomy" id="156979"/>
    <lineage>
        <taxon>Bacteria</taxon>
        <taxon>Bacillati</taxon>
        <taxon>Actinomycetota</taxon>
        <taxon>Actinomycetes</taxon>
        <taxon>Micrococcales</taxon>
        <taxon>Micrococcaceae</taxon>
        <taxon>Pseudoglutamicibacter</taxon>
    </lineage>
</organism>
<evidence type="ECO:0000313" key="3">
    <source>
        <dbReference type="Proteomes" id="UP000245514"/>
    </source>
</evidence>
<protein>
    <submittedName>
        <fullName evidence="2">Glycosyl transferase</fullName>
    </submittedName>
</protein>
<dbReference type="SUPFAM" id="SSF53448">
    <property type="entry name" value="Nucleotide-diphospho-sugar transferases"/>
    <property type="match status" value="1"/>
</dbReference>
<dbReference type="InterPro" id="IPR029044">
    <property type="entry name" value="Nucleotide-diphossugar_trans"/>
</dbReference>
<keyword evidence="3" id="KW-1185">Reference proteome</keyword>
<dbReference type="InterPro" id="IPR001173">
    <property type="entry name" value="Glyco_trans_2-like"/>
</dbReference>
<dbReference type="GO" id="GO:0016740">
    <property type="term" value="F:transferase activity"/>
    <property type="evidence" value="ECO:0007669"/>
    <property type="project" value="UniProtKB-KW"/>
</dbReference>
<keyword evidence="2" id="KW-0808">Transferase</keyword>
<feature type="domain" description="Glycosyltransferase 2-like" evidence="1">
    <location>
        <begin position="31"/>
        <end position="186"/>
    </location>
</feature>
<dbReference type="Pfam" id="PF00535">
    <property type="entry name" value="Glycos_transf_2"/>
    <property type="match status" value="1"/>
</dbReference>
<gene>
    <name evidence="2" type="ORF">CAY35_04550</name>
</gene>
<dbReference type="PANTHER" id="PTHR22916">
    <property type="entry name" value="GLYCOSYLTRANSFERASE"/>
    <property type="match status" value="1"/>
</dbReference>
<dbReference type="EMBL" id="QFWG01000004">
    <property type="protein sequence ID" value="PWI27992.1"/>
    <property type="molecule type" value="Genomic_DNA"/>
</dbReference>
<accession>A0ABX5L8M6</accession>
<dbReference type="Gene3D" id="3.90.550.10">
    <property type="entry name" value="Spore Coat Polysaccharide Biosynthesis Protein SpsA, Chain A"/>
    <property type="match status" value="1"/>
</dbReference>
<dbReference type="PANTHER" id="PTHR22916:SF3">
    <property type="entry name" value="UDP-GLCNAC:BETAGAL BETA-1,3-N-ACETYLGLUCOSAMINYLTRANSFERASE-LIKE PROTEIN 1"/>
    <property type="match status" value="1"/>
</dbReference>
<sequence>MERRVNVNIGGSVTASAVPTEARREEPERISLIVTTHNQKSLLPDTLISATRQMPAGQEDQLHVIVVDDGSDEDVEDVIEAFRPVLLRLTLLKNPVARGVSAARNRGLDVARGTYIAFLDGDDWLEPNSLSVRAETMDRLGVDFIRTPIIEENHGTRTVRRLPTGRLGTVENPRDFIMPPNHTTVIDNPWVTAGMYHRRLQDEHGALRFDESLLTAEDRLWFWRVMLTASSCAFVDTPTTLWRRGISTTLTQVGDERQIHFAYAFGKMADLLNKDPERERLMPKLARQFLAIACFQLERKSRLSKELQDEMYSAIQATAQKFDQGILLETVKDLGPKRQKLLAPALPAMHQKIEGSSFISALLSFRPSVHFPNSDNAKSKR</sequence>
<evidence type="ECO:0000259" key="1">
    <source>
        <dbReference type="Pfam" id="PF00535"/>
    </source>
</evidence>
<reference evidence="2 3" key="1">
    <citation type="submission" date="2018-05" db="EMBL/GenBank/DDBJ databases">
        <title>Draft Genome Sequence of Arthrobacter cumminsii IME1328, Isolated from a Patient Who Suffered from Foot Ulcers in China.</title>
        <authorList>
            <person name="Li M."/>
            <person name="Jiang Z."/>
            <person name="Sun Q."/>
            <person name="Tong Y."/>
        </authorList>
    </citation>
    <scope>NUCLEOTIDE SEQUENCE [LARGE SCALE GENOMIC DNA]</scope>
    <source>
        <strain evidence="2 3">IME1328</strain>
    </source>
</reference>
<name>A0ABX5L8M6_9MICC</name>
<comment type="caution">
    <text evidence="2">The sequence shown here is derived from an EMBL/GenBank/DDBJ whole genome shotgun (WGS) entry which is preliminary data.</text>
</comment>
<evidence type="ECO:0000313" key="2">
    <source>
        <dbReference type="EMBL" id="PWI27992.1"/>
    </source>
</evidence>
<proteinExistence type="predicted"/>
<dbReference type="Proteomes" id="UP000245514">
    <property type="component" value="Unassembled WGS sequence"/>
</dbReference>